<keyword evidence="1" id="KW-0812">Transmembrane</keyword>
<name>A0A6S6SKQ9_9BACT</name>
<reference evidence="2" key="1">
    <citation type="submission" date="2020-01" db="EMBL/GenBank/DDBJ databases">
        <authorList>
            <person name="Meier V. D."/>
            <person name="Meier V D."/>
        </authorList>
    </citation>
    <scope>NUCLEOTIDE SEQUENCE</scope>
    <source>
        <strain evidence="2">HLG_WM_MAG_06</strain>
    </source>
</reference>
<keyword evidence="1" id="KW-0472">Membrane</keyword>
<evidence type="ECO:0000313" key="2">
    <source>
        <dbReference type="EMBL" id="CAA6809058.1"/>
    </source>
</evidence>
<dbReference type="InterPro" id="IPR011990">
    <property type="entry name" value="TPR-like_helical_dom_sf"/>
</dbReference>
<keyword evidence="1" id="KW-1133">Transmembrane helix</keyword>
<feature type="transmembrane region" description="Helical" evidence="1">
    <location>
        <begin position="20"/>
        <end position="40"/>
    </location>
</feature>
<dbReference type="Pfam" id="PF12895">
    <property type="entry name" value="ANAPC3"/>
    <property type="match status" value="1"/>
</dbReference>
<dbReference type="EMBL" id="CACVAP010000057">
    <property type="protein sequence ID" value="CAA6809058.1"/>
    <property type="molecule type" value="Genomic_DNA"/>
</dbReference>
<proteinExistence type="predicted"/>
<dbReference type="AlphaFoldDB" id="A0A6S6SKQ9"/>
<gene>
    <name evidence="2" type="ORF">HELGO_WM17727</name>
</gene>
<accession>A0A6S6SKQ9</accession>
<sequence>MNKVEELEQRWFKYKIKKVISPFLGFTALTVVAGTSYYFYDINKASLSPFVLTERATSVLGVSMDANKTMANPKEVKTTEISKVEVVEKPKVKTLEEVALRPVIPVIDMEKEERISNVKKVRPKQAVAGSSPLVRAKENNYLTPKELRAVTKAEQNVIPVPRKTKKMEFQTTSKDYLETLKAKFSKSKKPREALLLSKAYYKSANYEEAEKWALSANKLNSSSEESWLLFAKSKAKLGKRKEALKILVSYYKKSNSIKAKRLIGQIKAGRL</sequence>
<protein>
    <submittedName>
        <fullName evidence="2">Transformation system protein</fullName>
    </submittedName>
</protein>
<organism evidence="2">
    <name type="scientific">uncultured Sulfurovum sp</name>
    <dbReference type="NCBI Taxonomy" id="269237"/>
    <lineage>
        <taxon>Bacteria</taxon>
        <taxon>Pseudomonadati</taxon>
        <taxon>Campylobacterota</taxon>
        <taxon>Epsilonproteobacteria</taxon>
        <taxon>Campylobacterales</taxon>
        <taxon>Sulfurovaceae</taxon>
        <taxon>Sulfurovum</taxon>
        <taxon>environmental samples</taxon>
    </lineage>
</organism>
<evidence type="ECO:0000256" key="1">
    <source>
        <dbReference type="SAM" id="Phobius"/>
    </source>
</evidence>
<dbReference type="SUPFAM" id="SSF48452">
    <property type="entry name" value="TPR-like"/>
    <property type="match status" value="1"/>
</dbReference>
<dbReference type="Gene3D" id="1.25.40.10">
    <property type="entry name" value="Tetratricopeptide repeat domain"/>
    <property type="match status" value="1"/>
</dbReference>